<dbReference type="Proteomes" id="UP000175893">
    <property type="component" value="Chromosome"/>
</dbReference>
<dbReference type="EMBL" id="CP016043">
    <property type="protein sequence ID" value="AOV98212.1"/>
    <property type="molecule type" value="Genomic_DNA"/>
</dbReference>
<organism evidence="3 4">
    <name type="scientific">Edwardsiella hoshinae</name>
    <dbReference type="NCBI Taxonomy" id="93378"/>
    <lineage>
        <taxon>Bacteria</taxon>
        <taxon>Pseudomonadati</taxon>
        <taxon>Pseudomonadota</taxon>
        <taxon>Gammaproteobacteria</taxon>
        <taxon>Enterobacterales</taxon>
        <taxon>Hafniaceae</taxon>
        <taxon>Edwardsiella</taxon>
    </lineage>
</organism>
<feature type="transmembrane region" description="Helical" evidence="1">
    <location>
        <begin position="47"/>
        <end position="65"/>
    </location>
</feature>
<feature type="transmembrane region" description="Helical" evidence="1">
    <location>
        <begin position="85"/>
        <end position="106"/>
    </location>
</feature>
<keyword evidence="4" id="KW-1185">Reference proteome</keyword>
<reference evidence="3 4" key="1">
    <citation type="submission" date="2016-06" db="EMBL/GenBank/DDBJ databases">
        <title>Complete genome sequence of Edwardsiella hoshinae ATCC 35051.</title>
        <authorList>
            <person name="Reichley S.R."/>
            <person name="Waldbieser G.C."/>
            <person name="Lawrence M.L."/>
            <person name="Griffin M.J."/>
        </authorList>
    </citation>
    <scope>NUCLEOTIDE SEQUENCE [LARGE SCALE GENOMIC DNA]</scope>
    <source>
        <strain evidence="3 4">ATCC 35051</strain>
    </source>
</reference>
<accession>A0ABM6EMG7</accession>
<feature type="transmembrane region" description="Helical" evidence="1">
    <location>
        <begin position="15"/>
        <end position="35"/>
    </location>
</feature>
<keyword evidence="1" id="KW-0812">Transmembrane</keyword>
<dbReference type="RefSeq" id="WP_070245416.1">
    <property type="nucleotide sequence ID" value="NZ_CP016043.1"/>
</dbReference>
<protein>
    <recommendedName>
        <fullName evidence="2">DUF4234 domain-containing protein</fullName>
    </recommendedName>
</protein>
<evidence type="ECO:0000313" key="3">
    <source>
        <dbReference type="EMBL" id="AOV98212.1"/>
    </source>
</evidence>
<sequence>MNDISLLSQRLNTPTLNFVLLSIVTCGIWPLLWIYKKQDSISSTTGMPLYGHGFVIGLAICIGVSHQLAALAPTEMYDTDANGDFLSILCFLFSVAGGAMYVIWAFKAREVLRSYALHHFHFDLKMNAFYTVIFNVFYINYCINDMQNALRKHEVIYNSRPRETHTPATTQTRQHDA</sequence>
<feature type="domain" description="DUF4234" evidence="2">
    <location>
        <begin position="15"/>
        <end position="113"/>
    </location>
</feature>
<keyword evidence="1" id="KW-0472">Membrane</keyword>
<name>A0ABM6EMG7_9GAMM</name>
<proteinExistence type="predicted"/>
<gene>
    <name evidence="3" type="ORF">A9798_15480</name>
</gene>
<evidence type="ECO:0000256" key="1">
    <source>
        <dbReference type="SAM" id="Phobius"/>
    </source>
</evidence>
<dbReference type="Pfam" id="PF14018">
    <property type="entry name" value="DUF4234"/>
    <property type="match status" value="1"/>
</dbReference>
<evidence type="ECO:0000259" key="2">
    <source>
        <dbReference type="Pfam" id="PF14018"/>
    </source>
</evidence>
<dbReference type="InterPro" id="IPR025328">
    <property type="entry name" value="DUF4234"/>
</dbReference>
<keyword evidence="1" id="KW-1133">Transmembrane helix</keyword>
<evidence type="ECO:0000313" key="4">
    <source>
        <dbReference type="Proteomes" id="UP000175893"/>
    </source>
</evidence>